<dbReference type="InterPro" id="IPR001405">
    <property type="entry name" value="UPF0758"/>
</dbReference>
<dbReference type="GO" id="GO:0008237">
    <property type="term" value="F:metallopeptidase activity"/>
    <property type="evidence" value="ECO:0007669"/>
    <property type="project" value="UniProtKB-KW"/>
</dbReference>
<evidence type="ECO:0000256" key="6">
    <source>
        <dbReference type="ARBA" id="ARBA00023049"/>
    </source>
</evidence>
<keyword evidence="2" id="KW-0645">Protease</keyword>
<evidence type="ECO:0000313" key="9">
    <source>
        <dbReference type="Proteomes" id="UP000175835"/>
    </source>
</evidence>
<proteinExistence type="inferred from homology"/>
<dbReference type="GO" id="GO:0046872">
    <property type="term" value="F:metal ion binding"/>
    <property type="evidence" value="ECO:0007669"/>
    <property type="project" value="UniProtKB-KW"/>
</dbReference>
<dbReference type="PANTHER" id="PTHR30471:SF3">
    <property type="entry name" value="UPF0758 PROTEIN YEES-RELATED"/>
    <property type="match status" value="1"/>
</dbReference>
<keyword evidence="4" id="KW-0378">Hydrolase</keyword>
<keyword evidence="5" id="KW-0862">Zinc</keyword>
<sequence length="165" mass="18608">MREAVSSFLFRKEKDMGKKIMVQSVKLVKDSNRIYDIEKKKITCPADAVRFAQIIFDIESRPNEIFGVFNLNTKNEIIGCSIVFEGTVDSSLVHPRETFRTAILNNATSIICFHNHPSGHNVESQEDIEVTKRLKECGIIIGIPLLDHVIIGDNSYVSLMKKGVI</sequence>
<dbReference type="InterPro" id="IPR020891">
    <property type="entry name" value="UPF0758_CS"/>
</dbReference>
<accession>A0A1E8BLJ2</accession>
<evidence type="ECO:0000256" key="1">
    <source>
        <dbReference type="ARBA" id="ARBA00010243"/>
    </source>
</evidence>
<dbReference type="Gene3D" id="3.40.140.10">
    <property type="entry name" value="Cytidine Deaminase, domain 2"/>
    <property type="match status" value="1"/>
</dbReference>
<protein>
    <recommendedName>
        <fullName evidence="7">MPN domain-containing protein</fullName>
    </recommendedName>
</protein>
<dbReference type="PATRIC" id="fig|86662.28.peg.3548"/>
<evidence type="ECO:0000256" key="3">
    <source>
        <dbReference type="ARBA" id="ARBA00022723"/>
    </source>
</evidence>
<organism evidence="8 9">
    <name type="scientific">Bacillus mycoides</name>
    <dbReference type="NCBI Taxonomy" id="1405"/>
    <lineage>
        <taxon>Bacteria</taxon>
        <taxon>Bacillati</taxon>
        <taxon>Bacillota</taxon>
        <taxon>Bacilli</taxon>
        <taxon>Bacillales</taxon>
        <taxon>Bacillaceae</taxon>
        <taxon>Bacillus</taxon>
        <taxon>Bacillus cereus group</taxon>
    </lineage>
</organism>
<evidence type="ECO:0000256" key="2">
    <source>
        <dbReference type="ARBA" id="ARBA00022670"/>
    </source>
</evidence>
<evidence type="ECO:0000256" key="4">
    <source>
        <dbReference type="ARBA" id="ARBA00022801"/>
    </source>
</evidence>
<dbReference type="InterPro" id="IPR025657">
    <property type="entry name" value="RadC_JAB"/>
</dbReference>
<evidence type="ECO:0000259" key="7">
    <source>
        <dbReference type="PROSITE" id="PS50249"/>
    </source>
</evidence>
<reference evidence="8 9" key="1">
    <citation type="submission" date="2016-05" db="EMBL/GenBank/DDBJ databases">
        <title>Bacillus thuringiensis and Bacillus weihenstephanensis as novel biocontrol agents of wilt causing Verticillium species.</title>
        <authorList>
            <person name="Hollensteiner J."/>
            <person name="Wemheuer F."/>
            <person name="Harting R."/>
            <person name="Kolarzyk A."/>
            <person name="Diaz-Valerio S."/>
            <person name="Poehlein A."/>
            <person name="Brzuszkiewicz E."/>
            <person name="Nesemann K."/>
            <person name="Braus-Stromeyer S."/>
            <person name="Braus G."/>
            <person name="Daniel R."/>
            <person name="Liesegang H."/>
        </authorList>
    </citation>
    <scope>NUCLEOTIDE SEQUENCE [LARGE SCALE GENOMIC DNA]</scope>
    <source>
        <strain evidence="8 9">GOE11</strain>
    </source>
</reference>
<feature type="domain" description="MPN" evidence="7">
    <location>
        <begin position="42"/>
        <end position="165"/>
    </location>
</feature>
<name>A0A1E8BLJ2_BACMY</name>
<keyword evidence="6" id="KW-0482">Metalloprotease</keyword>
<dbReference type="GO" id="GO:0006508">
    <property type="term" value="P:proteolysis"/>
    <property type="evidence" value="ECO:0007669"/>
    <property type="project" value="UniProtKB-KW"/>
</dbReference>
<dbReference type="PROSITE" id="PS01302">
    <property type="entry name" value="UPF0758"/>
    <property type="match status" value="1"/>
</dbReference>
<dbReference type="Pfam" id="PF04002">
    <property type="entry name" value="RadC"/>
    <property type="match status" value="1"/>
</dbReference>
<comment type="similarity">
    <text evidence="1">Belongs to the UPF0758 family.</text>
</comment>
<dbReference type="PANTHER" id="PTHR30471">
    <property type="entry name" value="DNA REPAIR PROTEIN RADC"/>
    <property type="match status" value="1"/>
</dbReference>
<dbReference type="InterPro" id="IPR037518">
    <property type="entry name" value="MPN"/>
</dbReference>
<keyword evidence="3" id="KW-0479">Metal-binding</keyword>
<dbReference type="PROSITE" id="PS50249">
    <property type="entry name" value="MPN"/>
    <property type="match status" value="1"/>
</dbReference>
<dbReference type="AlphaFoldDB" id="A0A1E8BLJ2"/>
<gene>
    <name evidence="8" type="ORF">BWGOE11_34410</name>
</gene>
<dbReference type="CDD" id="cd08071">
    <property type="entry name" value="MPN_DUF2466"/>
    <property type="match status" value="1"/>
</dbReference>
<dbReference type="Proteomes" id="UP000175835">
    <property type="component" value="Unassembled WGS sequence"/>
</dbReference>
<dbReference type="EMBL" id="LXLX01000042">
    <property type="protein sequence ID" value="OFD90577.1"/>
    <property type="molecule type" value="Genomic_DNA"/>
</dbReference>
<evidence type="ECO:0000313" key="8">
    <source>
        <dbReference type="EMBL" id="OFD90577.1"/>
    </source>
</evidence>
<evidence type="ECO:0000256" key="5">
    <source>
        <dbReference type="ARBA" id="ARBA00022833"/>
    </source>
</evidence>
<comment type="caution">
    <text evidence="8">The sequence shown here is derived from an EMBL/GenBank/DDBJ whole genome shotgun (WGS) entry which is preliminary data.</text>
</comment>